<evidence type="ECO:0008006" key="4">
    <source>
        <dbReference type="Google" id="ProtNLM"/>
    </source>
</evidence>
<evidence type="ECO:0000256" key="1">
    <source>
        <dbReference type="SAM" id="MobiDB-lite"/>
    </source>
</evidence>
<dbReference type="InterPro" id="IPR016024">
    <property type="entry name" value="ARM-type_fold"/>
</dbReference>
<dbReference type="InterPro" id="IPR011989">
    <property type="entry name" value="ARM-like"/>
</dbReference>
<evidence type="ECO:0000313" key="3">
    <source>
        <dbReference type="Proteomes" id="UP001497525"/>
    </source>
</evidence>
<feature type="region of interest" description="Disordered" evidence="1">
    <location>
        <begin position="604"/>
        <end position="635"/>
    </location>
</feature>
<evidence type="ECO:0000313" key="2">
    <source>
        <dbReference type="EMBL" id="CAL5134063.1"/>
    </source>
</evidence>
<sequence length="676" mass="75254">MTLGTSCGSIPGQAREREYVATPSFINPGLPWLIGYSTKSPRAAQPNLDYIAPEAQLCNSMSPLADMFSLGMLLCAIYNEGHSLIECDYSPAVYVRKLPGLKVFNEPKLLSYEGLLSLDSRSLNQKKEFFNRFVKVVNEFEQVVRYEYILPMLIRWYNDCTELAPFVLPSLLTMIQSAKRDEYAKFLRGHLLDIISREKTVQISVVLVDMLEPYISRLNSAELEQYILPEVFSCLESGTARTLESVQKAIAVLPVHVTEEHVKQHIMQRLFDVATRTSTSVKMKQTALECLETLVSYLSTSTICDLFIPSLSHVRGTDPGIIMGIVAIDKHLMSNQKISLSCKLIVENLIPPLIDAVIAPTLNLNDFRSLMDLLCCMMDVIDRKRTYELILGERRSQSGSCLNVSSTNNVRNLPLIAMQRPTMEGDLMSTESDDGRFLRSGFSDYRRSSGSEVSSVRNWNRTNLQLQRLRASVNRSESVLYNLRQRNSISGAEKNWNDQLASSPSAYKAQSNVSSRLGGSSLQISSPFRRHSGALPSRTLTSQEPLGSLHVPQSDGKLLDPRRHSYGCSPTASSNSLLTVNVCEGPFVTQSSSRLSINRLNQPSLSQQVDNSSKSLSSDPFTAAGGNITTESPLGDSNVGRWDLDEIERPVALQGSHKFRMRYTSDGQLCAAHYSN</sequence>
<protein>
    <recommendedName>
        <fullName evidence="4">SCY1-like protein 2</fullName>
    </recommendedName>
</protein>
<dbReference type="InterPro" id="IPR051177">
    <property type="entry name" value="CIK-Related_Protein"/>
</dbReference>
<dbReference type="EMBL" id="CAXLJL010000179">
    <property type="protein sequence ID" value="CAL5134063.1"/>
    <property type="molecule type" value="Genomic_DNA"/>
</dbReference>
<gene>
    <name evidence="2" type="ORF">CDAUBV1_LOCUS7293</name>
</gene>
<organism evidence="2 3">
    <name type="scientific">Calicophoron daubneyi</name>
    <name type="common">Rumen fluke</name>
    <name type="synonym">Paramphistomum daubneyi</name>
    <dbReference type="NCBI Taxonomy" id="300641"/>
    <lineage>
        <taxon>Eukaryota</taxon>
        <taxon>Metazoa</taxon>
        <taxon>Spiralia</taxon>
        <taxon>Lophotrochozoa</taxon>
        <taxon>Platyhelminthes</taxon>
        <taxon>Trematoda</taxon>
        <taxon>Digenea</taxon>
        <taxon>Plagiorchiida</taxon>
        <taxon>Pronocephalata</taxon>
        <taxon>Paramphistomoidea</taxon>
        <taxon>Paramphistomidae</taxon>
        <taxon>Calicophoron</taxon>
    </lineage>
</organism>
<accession>A0AAV2T9H0</accession>
<feature type="compositionally biased region" description="Polar residues" evidence="1">
    <location>
        <begin position="511"/>
        <end position="526"/>
    </location>
</feature>
<comment type="caution">
    <text evidence="2">The sequence shown here is derived from an EMBL/GenBank/DDBJ whole genome shotgun (WGS) entry which is preliminary data.</text>
</comment>
<proteinExistence type="predicted"/>
<dbReference type="SUPFAM" id="SSF48371">
    <property type="entry name" value="ARM repeat"/>
    <property type="match status" value="1"/>
</dbReference>
<dbReference type="Gene3D" id="1.25.10.10">
    <property type="entry name" value="Leucine-rich Repeat Variant"/>
    <property type="match status" value="1"/>
</dbReference>
<feature type="compositionally biased region" description="Polar residues" evidence="1">
    <location>
        <begin position="604"/>
        <end position="620"/>
    </location>
</feature>
<dbReference type="AlphaFoldDB" id="A0AAV2T9H0"/>
<name>A0AAV2T9H0_CALDB</name>
<dbReference type="Proteomes" id="UP001497525">
    <property type="component" value="Unassembled WGS sequence"/>
</dbReference>
<dbReference type="InterPro" id="IPR011009">
    <property type="entry name" value="Kinase-like_dom_sf"/>
</dbReference>
<reference evidence="2" key="1">
    <citation type="submission" date="2024-06" db="EMBL/GenBank/DDBJ databases">
        <authorList>
            <person name="Liu X."/>
            <person name="Lenzi L."/>
            <person name="Haldenby T S."/>
            <person name="Uol C."/>
        </authorList>
    </citation>
    <scope>NUCLEOTIDE SEQUENCE</scope>
</reference>
<dbReference type="SUPFAM" id="SSF56112">
    <property type="entry name" value="Protein kinase-like (PK-like)"/>
    <property type="match status" value="1"/>
</dbReference>
<dbReference type="PANTHER" id="PTHR12984:SF16">
    <property type="entry name" value="BLACK MATCH, ISOFORM H"/>
    <property type="match status" value="1"/>
</dbReference>
<feature type="region of interest" description="Disordered" evidence="1">
    <location>
        <begin position="511"/>
        <end position="560"/>
    </location>
</feature>
<dbReference type="PANTHER" id="PTHR12984">
    <property type="entry name" value="SCY1-RELATED S/T PROTEIN KINASE-LIKE"/>
    <property type="match status" value="1"/>
</dbReference>